<evidence type="ECO:0000256" key="3">
    <source>
        <dbReference type="ARBA" id="ARBA00023163"/>
    </source>
</evidence>
<dbReference type="InterPro" id="IPR014757">
    <property type="entry name" value="Tscrpt_reg_IclR_C"/>
</dbReference>
<dbReference type="SUPFAM" id="SSF46785">
    <property type="entry name" value="Winged helix' DNA-binding domain"/>
    <property type="match status" value="1"/>
</dbReference>
<dbReference type="PROSITE" id="PS51077">
    <property type="entry name" value="HTH_ICLR"/>
    <property type="match status" value="1"/>
</dbReference>
<keyword evidence="2" id="KW-0238">DNA-binding</keyword>
<evidence type="ECO:0000256" key="2">
    <source>
        <dbReference type="ARBA" id="ARBA00023125"/>
    </source>
</evidence>
<dbReference type="RefSeq" id="WP_132309125.1">
    <property type="nucleotide sequence ID" value="NZ_SMAR01000005.1"/>
</dbReference>
<dbReference type="PANTHER" id="PTHR30136">
    <property type="entry name" value="HELIX-TURN-HELIX TRANSCRIPTIONAL REGULATOR, ICLR FAMILY"/>
    <property type="match status" value="1"/>
</dbReference>
<accession>A0A4R3P332</accession>
<dbReference type="Gene3D" id="1.10.10.10">
    <property type="entry name" value="Winged helix-like DNA-binding domain superfamily/Winged helix DNA-binding domain"/>
    <property type="match status" value="1"/>
</dbReference>
<dbReference type="Pfam" id="PF01614">
    <property type="entry name" value="IclR_C"/>
    <property type="match status" value="1"/>
</dbReference>
<dbReference type="Gene3D" id="3.30.450.40">
    <property type="match status" value="1"/>
</dbReference>
<evidence type="ECO:0000259" key="4">
    <source>
        <dbReference type="PROSITE" id="PS51077"/>
    </source>
</evidence>
<dbReference type="InterPro" id="IPR029016">
    <property type="entry name" value="GAF-like_dom_sf"/>
</dbReference>
<keyword evidence="1" id="KW-0805">Transcription regulation</keyword>
<dbReference type="PROSITE" id="PS51078">
    <property type="entry name" value="ICLR_ED"/>
    <property type="match status" value="1"/>
</dbReference>
<protein>
    <submittedName>
        <fullName evidence="6">IclR family transcriptional regulator</fullName>
    </submittedName>
</protein>
<gene>
    <name evidence="6" type="ORF">EDC90_10056</name>
</gene>
<dbReference type="OrthoDB" id="6057486at2"/>
<dbReference type="InterPro" id="IPR005471">
    <property type="entry name" value="Tscrpt_reg_IclR_N"/>
</dbReference>
<dbReference type="EMBL" id="SMAR01000005">
    <property type="protein sequence ID" value="TCT41991.1"/>
    <property type="molecule type" value="Genomic_DNA"/>
</dbReference>
<dbReference type="InterPro" id="IPR036390">
    <property type="entry name" value="WH_DNA-bd_sf"/>
</dbReference>
<dbReference type="Pfam" id="PF09339">
    <property type="entry name" value="HTH_IclR"/>
    <property type="match status" value="1"/>
</dbReference>
<dbReference type="InterPro" id="IPR036388">
    <property type="entry name" value="WH-like_DNA-bd_sf"/>
</dbReference>
<evidence type="ECO:0000256" key="1">
    <source>
        <dbReference type="ARBA" id="ARBA00023015"/>
    </source>
</evidence>
<dbReference type="SUPFAM" id="SSF55781">
    <property type="entry name" value="GAF domain-like"/>
    <property type="match status" value="1"/>
</dbReference>
<keyword evidence="7" id="KW-1185">Reference proteome</keyword>
<evidence type="ECO:0000313" key="7">
    <source>
        <dbReference type="Proteomes" id="UP000295097"/>
    </source>
</evidence>
<dbReference type="PANTHER" id="PTHR30136:SF35">
    <property type="entry name" value="HTH-TYPE TRANSCRIPTIONAL REGULATOR RV1719"/>
    <property type="match status" value="1"/>
</dbReference>
<organism evidence="6 7">
    <name type="scientific">Martelella mediterranea</name>
    <dbReference type="NCBI Taxonomy" id="293089"/>
    <lineage>
        <taxon>Bacteria</taxon>
        <taxon>Pseudomonadati</taxon>
        <taxon>Pseudomonadota</taxon>
        <taxon>Alphaproteobacteria</taxon>
        <taxon>Hyphomicrobiales</taxon>
        <taxon>Aurantimonadaceae</taxon>
        <taxon>Martelella</taxon>
    </lineage>
</organism>
<dbReference type="GO" id="GO:0003677">
    <property type="term" value="F:DNA binding"/>
    <property type="evidence" value="ECO:0007669"/>
    <property type="project" value="UniProtKB-KW"/>
</dbReference>
<dbReference type="GO" id="GO:0003700">
    <property type="term" value="F:DNA-binding transcription factor activity"/>
    <property type="evidence" value="ECO:0007669"/>
    <property type="project" value="TreeGrafter"/>
</dbReference>
<reference evidence="6 7" key="1">
    <citation type="submission" date="2019-03" db="EMBL/GenBank/DDBJ databases">
        <title>Freshwater and sediment microbial communities from various areas in North America, analyzing microbe dynamics in response to fracking.</title>
        <authorList>
            <person name="Lamendella R."/>
        </authorList>
    </citation>
    <scope>NUCLEOTIDE SEQUENCE [LARGE SCALE GENOMIC DNA]</scope>
    <source>
        <strain evidence="6 7">175.2</strain>
    </source>
</reference>
<evidence type="ECO:0000259" key="5">
    <source>
        <dbReference type="PROSITE" id="PS51078"/>
    </source>
</evidence>
<dbReference type="SMART" id="SM00346">
    <property type="entry name" value="HTH_ICLR"/>
    <property type="match status" value="1"/>
</dbReference>
<dbReference type="FunFam" id="1.10.10.10:FF:000056">
    <property type="entry name" value="IclR family transcriptional regulator"/>
    <property type="match status" value="1"/>
</dbReference>
<feature type="domain" description="IclR-ED" evidence="5">
    <location>
        <begin position="80"/>
        <end position="262"/>
    </location>
</feature>
<evidence type="ECO:0000313" key="6">
    <source>
        <dbReference type="EMBL" id="TCT41991.1"/>
    </source>
</evidence>
<dbReference type="AlphaFoldDB" id="A0A4R3P332"/>
<comment type="caution">
    <text evidence="6">The sequence shown here is derived from an EMBL/GenBank/DDBJ whole genome shotgun (WGS) entry which is preliminary data.</text>
</comment>
<keyword evidence="3" id="KW-0804">Transcription</keyword>
<proteinExistence type="predicted"/>
<dbReference type="InterPro" id="IPR050707">
    <property type="entry name" value="HTH_MetabolicPath_Reg"/>
</dbReference>
<dbReference type="GO" id="GO:0045892">
    <property type="term" value="P:negative regulation of DNA-templated transcription"/>
    <property type="evidence" value="ECO:0007669"/>
    <property type="project" value="TreeGrafter"/>
</dbReference>
<dbReference type="Proteomes" id="UP000295097">
    <property type="component" value="Unassembled WGS sequence"/>
</dbReference>
<sequence length="264" mass="29375">MKDDQTARGKGRGDEGLKSLSKVVRILECFSVNDRALSLATICQRTGFPKSTTHRLVASMREVGFLDQDRERDSYRLGLRLFEFGDIVLANLDVRREARPMMESLQHMTGQTVHLAVFDGMQAVVIHRVGTGNESHTKAGMIENAPVHCTSIGKAILAFQTEDAVERVIAAGLSRYTDQTMTDPDDLRRALAEIREKGYAVDNEEHQPGLRCLGAPIHDQNGRVFAGISVNGPAWQILENEIPDLAKIVVYQARVISQRLGWHD</sequence>
<feature type="domain" description="HTH iclR-type" evidence="4">
    <location>
        <begin position="17"/>
        <end position="79"/>
    </location>
</feature>
<name>A0A4R3P332_9HYPH</name>